<sequence length="60" mass="6705">MINQKEEFLGLKDCTEQALDHSSLQIWQGVVTTQCLDQTPSKMMNGCSHIMSVTRCTSSL</sequence>
<name>I0YT16_COCSC</name>
<accession>I0YT16</accession>
<dbReference type="Proteomes" id="UP000007264">
    <property type="component" value="Unassembled WGS sequence"/>
</dbReference>
<dbReference type="RefSeq" id="XP_005646079.1">
    <property type="nucleotide sequence ID" value="XM_005646022.1"/>
</dbReference>
<dbReference type="AlphaFoldDB" id="I0YT16"/>
<dbReference type="EMBL" id="AGSI01000012">
    <property type="protein sequence ID" value="EIE21535.1"/>
    <property type="molecule type" value="Genomic_DNA"/>
</dbReference>
<proteinExistence type="predicted"/>
<dbReference type="GeneID" id="17039519"/>
<evidence type="ECO:0000313" key="2">
    <source>
        <dbReference type="Proteomes" id="UP000007264"/>
    </source>
</evidence>
<feature type="non-terminal residue" evidence="1">
    <location>
        <position position="60"/>
    </location>
</feature>
<keyword evidence="2" id="KW-1185">Reference proteome</keyword>
<dbReference type="KEGG" id="csl:COCSUDRAFT_33694"/>
<protein>
    <submittedName>
        <fullName evidence="1">Uncharacterized protein</fullName>
    </submittedName>
</protein>
<organism evidence="1 2">
    <name type="scientific">Coccomyxa subellipsoidea (strain C-169)</name>
    <name type="common">Green microalga</name>
    <dbReference type="NCBI Taxonomy" id="574566"/>
    <lineage>
        <taxon>Eukaryota</taxon>
        <taxon>Viridiplantae</taxon>
        <taxon>Chlorophyta</taxon>
        <taxon>core chlorophytes</taxon>
        <taxon>Trebouxiophyceae</taxon>
        <taxon>Trebouxiophyceae incertae sedis</taxon>
        <taxon>Coccomyxaceae</taxon>
        <taxon>Coccomyxa</taxon>
        <taxon>Coccomyxa subellipsoidea</taxon>
    </lineage>
</organism>
<evidence type="ECO:0000313" key="1">
    <source>
        <dbReference type="EMBL" id="EIE21535.1"/>
    </source>
</evidence>
<gene>
    <name evidence="1" type="ORF">COCSUDRAFT_33694</name>
</gene>
<reference evidence="1 2" key="1">
    <citation type="journal article" date="2012" name="Genome Biol.">
        <title>The genome of the polar eukaryotic microalga coccomyxa subellipsoidea reveals traits of cold adaptation.</title>
        <authorList>
            <person name="Blanc G."/>
            <person name="Agarkova I."/>
            <person name="Grimwood J."/>
            <person name="Kuo A."/>
            <person name="Brueggeman A."/>
            <person name="Dunigan D."/>
            <person name="Gurnon J."/>
            <person name="Ladunga I."/>
            <person name="Lindquist E."/>
            <person name="Lucas S."/>
            <person name="Pangilinan J."/>
            <person name="Proschold T."/>
            <person name="Salamov A."/>
            <person name="Schmutz J."/>
            <person name="Weeks D."/>
            <person name="Yamada T."/>
            <person name="Claverie J.M."/>
            <person name="Grigoriev I."/>
            <person name="Van Etten J."/>
            <person name="Lomsadze A."/>
            <person name="Borodovsky M."/>
        </authorList>
    </citation>
    <scope>NUCLEOTIDE SEQUENCE [LARGE SCALE GENOMIC DNA]</scope>
    <source>
        <strain evidence="1 2">C-169</strain>
    </source>
</reference>
<comment type="caution">
    <text evidence="1">The sequence shown here is derived from an EMBL/GenBank/DDBJ whole genome shotgun (WGS) entry which is preliminary data.</text>
</comment>